<dbReference type="PIRSF" id="PIRSF000390">
    <property type="entry name" value="PLP_StrS"/>
    <property type="match status" value="1"/>
</dbReference>
<keyword evidence="5" id="KW-0808">Transferase</keyword>
<feature type="modified residue" description="N6-(pyridoxal phosphate)lysine" evidence="3">
    <location>
        <position position="199"/>
    </location>
</feature>
<dbReference type="Pfam" id="PF01041">
    <property type="entry name" value="DegT_DnrJ_EryC1"/>
    <property type="match status" value="1"/>
</dbReference>
<evidence type="ECO:0000256" key="4">
    <source>
        <dbReference type="RuleBase" id="RU004508"/>
    </source>
</evidence>
<protein>
    <submittedName>
        <fullName evidence="5">Pyridoxal phosphate-dependent aminotransferase</fullName>
    </submittedName>
</protein>
<dbReference type="InterPro" id="IPR000653">
    <property type="entry name" value="DegT/StrS_aminotransferase"/>
</dbReference>
<accession>A0A2S7KTJ9</accession>
<proteinExistence type="inferred from homology"/>
<dbReference type="PANTHER" id="PTHR30244">
    <property type="entry name" value="TRANSAMINASE"/>
    <property type="match status" value="1"/>
</dbReference>
<evidence type="ECO:0000313" key="5">
    <source>
        <dbReference type="EMBL" id="PQB05957.1"/>
    </source>
</evidence>
<dbReference type="SUPFAM" id="SSF53383">
    <property type="entry name" value="PLP-dependent transferases"/>
    <property type="match status" value="1"/>
</dbReference>
<gene>
    <name evidence="5" type="ORF">BST85_04530</name>
</gene>
<evidence type="ECO:0000256" key="3">
    <source>
        <dbReference type="PIRSR" id="PIRSR000390-2"/>
    </source>
</evidence>
<comment type="caution">
    <text evidence="5">The sequence shown here is derived from an EMBL/GenBank/DDBJ whole genome shotgun (WGS) entry which is preliminary data.</text>
</comment>
<dbReference type="InterPro" id="IPR015422">
    <property type="entry name" value="PyrdxlP-dep_Trfase_small"/>
</dbReference>
<dbReference type="InterPro" id="IPR015424">
    <property type="entry name" value="PyrdxlP-dep_Trfase"/>
</dbReference>
<dbReference type="AlphaFoldDB" id="A0A2S7KTJ9"/>
<dbReference type="GO" id="GO:0008483">
    <property type="term" value="F:transaminase activity"/>
    <property type="evidence" value="ECO:0007669"/>
    <property type="project" value="UniProtKB-KW"/>
</dbReference>
<dbReference type="CDD" id="cd00616">
    <property type="entry name" value="AHBA_syn"/>
    <property type="match status" value="1"/>
</dbReference>
<evidence type="ECO:0000256" key="1">
    <source>
        <dbReference type="ARBA" id="ARBA00037999"/>
    </source>
</evidence>
<evidence type="ECO:0000256" key="2">
    <source>
        <dbReference type="PIRSR" id="PIRSR000390-1"/>
    </source>
</evidence>
<evidence type="ECO:0000313" key="6">
    <source>
        <dbReference type="Proteomes" id="UP000239800"/>
    </source>
</evidence>
<dbReference type="InterPro" id="IPR015421">
    <property type="entry name" value="PyrdxlP-dep_Trfase_major"/>
</dbReference>
<dbReference type="PANTHER" id="PTHR30244:SF34">
    <property type="entry name" value="DTDP-4-AMINO-4,6-DIDEOXYGALACTOSE TRANSAMINASE"/>
    <property type="match status" value="1"/>
</dbReference>
<dbReference type="OrthoDB" id="9810913at2"/>
<keyword evidence="3 4" id="KW-0663">Pyridoxal phosphate</keyword>
<sequence length="390" mass="42617">MASESSRDNNKKILLSPPSQTGLEEKFLKEVLASNWLAPVGPQIDAFELELSQYLGSNKEVVALNSGTSAIHLALIQCGVGPGDHVICQSFSFAATANPIRYLGAEPIFIDSEQDTWNIDPNVLELALAECQKKGIAPKAIIAVHTYGTPCRLKEILQIASRYEIPVIEDSAEALGSSIGDDPCGTLGDFGVLSFNGNKVITTAGGGALICNDKEQKEAIIALARQAPTPGRHYFHQEIGYNYRMSNLNAALGRAQLVGLAKKLDRRSQIHQHYTESLRSDLGIKLYEVPDLTMKSNYWLNCICCNWKELKLDLEDVVSGLANQNIEVRPFWHPLHLQPSFNGAPYYGNSVAQELQQVGLCLPSGDQMTNSDVDRVVEALHLLITKSASS</sequence>
<dbReference type="Gene3D" id="3.40.640.10">
    <property type="entry name" value="Type I PLP-dependent aspartate aminotransferase-like (Major domain)"/>
    <property type="match status" value="1"/>
</dbReference>
<keyword evidence="6" id="KW-1185">Reference proteome</keyword>
<dbReference type="GO" id="GO:0030170">
    <property type="term" value="F:pyridoxal phosphate binding"/>
    <property type="evidence" value="ECO:0007669"/>
    <property type="project" value="TreeGrafter"/>
</dbReference>
<dbReference type="RefSeq" id="WP_104813900.1">
    <property type="nucleotide sequence ID" value="NZ_MQUB01000001.1"/>
</dbReference>
<dbReference type="Proteomes" id="UP000239800">
    <property type="component" value="Unassembled WGS sequence"/>
</dbReference>
<dbReference type="Gene3D" id="3.90.1150.10">
    <property type="entry name" value="Aspartate Aminotransferase, domain 1"/>
    <property type="match status" value="1"/>
</dbReference>
<dbReference type="EMBL" id="MQUB01000001">
    <property type="protein sequence ID" value="PQB05957.1"/>
    <property type="molecule type" value="Genomic_DNA"/>
</dbReference>
<feature type="active site" description="Proton acceptor" evidence="2">
    <location>
        <position position="199"/>
    </location>
</feature>
<keyword evidence="5" id="KW-0032">Aminotransferase</keyword>
<dbReference type="GO" id="GO:0000271">
    <property type="term" value="P:polysaccharide biosynthetic process"/>
    <property type="evidence" value="ECO:0007669"/>
    <property type="project" value="TreeGrafter"/>
</dbReference>
<comment type="similarity">
    <text evidence="1 4">Belongs to the DegT/DnrJ/EryC1 family.</text>
</comment>
<organism evidence="5 6">
    <name type="scientific">Aureitalea marina</name>
    <dbReference type="NCBI Taxonomy" id="930804"/>
    <lineage>
        <taxon>Bacteria</taxon>
        <taxon>Pseudomonadati</taxon>
        <taxon>Bacteroidota</taxon>
        <taxon>Flavobacteriia</taxon>
        <taxon>Flavobacteriales</taxon>
        <taxon>Flavobacteriaceae</taxon>
        <taxon>Aureitalea</taxon>
    </lineage>
</organism>
<reference evidence="5 6" key="1">
    <citation type="submission" date="2016-11" db="EMBL/GenBank/DDBJ databases">
        <title>Trade-off between light-utilization and light-protection in marine flavobacteria.</title>
        <authorList>
            <person name="Kumagai Y."/>
        </authorList>
    </citation>
    <scope>NUCLEOTIDE SEQUENCE [LARGE SCALE GENOMIC DNA]</scope>
    <source>
        <strain evidence="5 6">NBRC 107741</strain>
    </source>
</reference>
<name>A0A2S7KTJ9_9FLAO</name>